<keyword evidence="6" id="KW-0472">Membrane</keyword>
<dbReference type="PANTHER" id="PTHR46630">
    <property type="entry name" value="TETRATRICOPEPTIDE REPEAT PROTEIN 29"/>
    <property type="match status" value="1"/>
</dbReference>
<evidence type="ECO:0000256" key="7">
    <source>
        <dbReference type="SAM" id="SignalP"/>
    </source>
</evidence>
<dbReference type="EMBL" id="FNGS01000012">
    <property type="protein sequence ID" value="SDN04242.1"/>
    <property type="molecule type" value="Genomic_DNA"/>
</dbReference>
<feature type="chain" id="PRO_5011776142" description="HTH luxR-type domain-containing protein" evidence="7">
    <location>
        <begin position="17"/>
        <end position="603"/>
    </location>
</feature>
<evidence type="ECO:0000256" key="1">
    <source>
        <dbReference type="ARBA" id="ARBA00004496"/>
    </source>
</evidence>
<comment type="subcellular location">
    <subcellularLocation>
        <location evidence="1">Cytoplasm</location>
    </subcellularLocation>
</comment>
<sequence>MNRFLLLFLLFASARAAGQAPDADAILRAFTSREASHTRQEDDALHAHLPLSASFLFDTLLPRLTDIHARNPDRMLYIHILRMQANAASGYRNYDASRGIRPESLSLMKEAIRLCYLEGNDYVLAETYFDLAELYNAFWRYEEYLLMLTKAFELADRLGPESFPARLRYSKYGGMAKAAYRVYSFRDCIRYGQQALRLRNKLPAGSDLMPDVYLLDLIGASYKQLKQPDSSSYYYHQLAILLEKADGRKQGISFWKAIAEGNIGENYLIKGDFRAALPLLKKWSDAAHSVHDNLNICLAGNALAHWYDKQGNYSMAGKHWQEVYTTSFALGSYEYAGKAAEGLAVLYRLQHQPDSAFFYYSRAHQYQDSVMTFINRSGIQAVKARVELDNLQHSLENAGTLLRKERQNKWLLLAGIFLLAVIAALAYSRQRLKEKARMQETARLQHQAETDARNARHQVKLFAHHLREKNTLLESLKDKMEAAHSQHSRQEVLDNLRSYTLVSDEEWEKFRADFTRAYPDFLPRLSSRLPQITPAEERLSALLALGFTHPQVAGTLGIGKDSVTRAKHRLRLRLYLDKSESLEDYLCNLLKADTSSKGAITST</sequence>
<dbReference type="GO" id="GO:0005737">
    <property type="term" value="C:cytoplasm"/>
    <property type="evidence" value="ECO:0007669"/>
    <property type="project" value="UniProtKB-SubCell"/>
</dbReference>
<dbReference type="GO" id="GO:0003677">
    <property type="term" value="F:DNA binding"/>
    <property type="evidence" value="ECO:0007669"/>
    <property type="project" value="InterPro"/>
</dbReference>
<dbReference type="SUPFAM" id="SSF48452">
    <property type="entry name" value="TPR-like"/>
    <property type="match status" value="1"/>
</dbReference>
<dbReference type="InterPro" id="IPR016032">
    <property type="entry name" value="Sig_transdc_resp-reg_C-effctor"/>
</dbReference>
<comment type="similarity">
    <text evidence="5">Belongs to the Rap family.</text>
</comment>
<evidence type="ECO:0000256" key="6">
    <source>
        <dbReference type="SAM" id="Phobius"/>
    </source>
</evidence>
<dbReference type="PANTHER" id="PTHR46630:SF1">
    <property type="entry name" value="TETRATRICOPEPTIDE REPEAT PROTEIN 29"/>
    <property type="match status" value="1"/>
</dbReference>
<keyword evidence="3" id="KW-0677">Repeat</keyword>
<protein>
    <recommendedName>
        <fullName evidence="10">HTH luxR-type domain-containing protein</fullName>
    </recommendedName>
</protein>
<dbReference type="InterPro" id="IPR051476">
    <property type="entry name" value="Bac_ResReg_Asp_Phosphatase"/>
</dbReference>
<evidence type="ECO:0000256" key="2">
    <source>
        <dbReference type="ARBA" id="ARBA00022490"/>
    </source>
</evidence>
<evidence type="ECO:0000256" key="4">
    <source>
        <dbReference type="ARBA" id="ARBA00022803"/>
    </source>
</evidence>
<keyword evidence="6" id="KW-0812">Transmembrane</keyword>
<dbReference type="GO" id="GO:0006355">
    <property type="term" value="P:regulation of DNA-templated transcription"/>
    <property type="evidence" value="ECO:0007669"/>
    <property type="project" value="InterPro"/>
</dbReference>
<keyword evidence="4" id="KW-0802">TPR repeat</keyword>
<keyword evidence="7" id="KW-0732">Signal</keyword>
<feature type="signal peptide" evidence="7">
    <location>
        <begin position="1"/>
        <end position="16"/>
    </location>
</feature>
<dbReference type="RefSeq" id="WP_143011210.1">
    <property type="nucleotide sequence ID" value="NZ_FNGS01000012.1"/>
</dbReference>
<keyword evidence="2" id="KW-0963">Cytoplasm</keyword>
<accession>A0A1G9Y528</accession>
<proteinExistence type="inferred from homology"/>
<dbReference type="SUPFAM" id="SSF46894">
    <property type="entry name" value="C-terminal effector domain of the bipartite response regulators"/>
    <property type="match status" value="1"/>
</dbReference>
<dbReference type="AlphaFoldDB" id="A0A1G9Y528"/>
<dbReference type="Proteomes" id="UP000198901">
    <property type="component" value="Unassembled WGS sequence"/>
</dbReference>
<evidence type="ECO:0000313" key="8">
    <source>
        <dbReference type="EMBL" id="SDN04242.1"/>
    </source>
</evidence>
<gene>
    <name evidence="8" type="ORF">SAMN04488090_4824</name>
</gene>
<reference evidence="8 9" key="1">
    <citation type="submission" date="2016-10" db="EMBL/GenBank/DDBJ databases">
        <authorList>
            <person name="de Groot N.N."/>
        </authorList>
    </citation>
    <scope>NUCLEOTIDE SEQUENCE [LARGE SCALE GENOMIC DNA]</scope>
    <source>
        <strain evidence="8 9">DSM 21668</strain>
    </source>
</reference>
<evidence type="ECO:0000256" key="3">
    <source>
        <dbReference type="ARBA" id="ARBA00022737"/>
    </source>
</evidence>
<keyword evidence="6" id="KW-1133">Transmembrane helix</keyword>
<evidence type="ECO:0008006" key="10">
    <source>
        <dbReference type="Google" id="ProtNLM"/>
    </source>
</evidence>
<evidence type="ECO:0000256" key="5">
    <source>
        <dbReference type="ARBA" id="ARBA00038253"/>
    </source>
</evidence>
<dbReference type="Gene3D" id="1.25.40.10">
    <property type="entry name" value="Tetratricopeptide repeat domain"/>
    <property type="match status" value="2"/>
</dbReference>
<dbReference type="STRING" id="563176.SAMN04488090_4824"/>
<keyword evidence="9" id="KW-1185">Reference proteome</keyword>
<dbReference type="InterPro" id="IPR011990">
    <property type="entry name" value="TPR-like_helical_dom_sf"/>
</dbReference>
<dbReference type="OrthoDB" id="920116at2"/>
<feature type="transmembrane region" description="Helical" evidence="6">
    <location>
        <begin position="410"/>
        <end position="428"/>
    </location>
</feature>
<name>A0A1G9Y528_9BACT</name>
<organism evidence="8 9">
    <name type="scientific">Siphonobacter aquaeclarae</name>
    <dbReference type="NCBI Taxonomy" id="563176"/>
    <lineage>
        <taxon>Bacteria</taxon>
        <taxon>Pseudomonadati</taxon>
        <taxon>Bacteroidota</taxon>
        <taxon>Cytophagia</taxon>
        <taxon>Cytophagales</taxon>
        <taxon>Cytophagaceae</taxon>
        <taxon>Siphonobacter</taxon>
    </lineage>
</organism>
<evidence type="ECO:0000313" key="9">
    <source>
        <dbReference type="Proteomes" id="UP000198901"/>
    </source>
</evidence>